<protein>
    <recommendedName>
        <fullName evidence="3">PEGA domain-containing protein</fullName>
    </recommendedName>
</protein>
<dbReference type="Proteomes" id="UP000539111">
    <property type="component" value="Unassembled WGS sequence"/>
</dbReference>
<sequence length="103" mass="11652">MTTTIVMTVKAHWMNWWLLRPMTRPYVLIDGVEYKADWRTPVHIDVDSGTHEISAGIRYRGFTSLLGVRAVSVHVDAGQTVRLLARNGLFNHEPFYVTAAPAT</sequence>
<keyword evidence="2" id="KW-1185">Reference proteome</keyword>
<accession>A0A7Z0D3G2</accession>
<evidence type="ECO:0000313" key="2">
    <source>
        <dbReference type="Proteomes" id="UP000539111"/>
    </source>
</evidence>
<comment type="caution">
    <text evidence="1">The sequence shown here is derived from an EMBL/GenBank/DDBJ whole genome shotgun (WGS) entry which is preliminary data.</text>
</comment>
<evidence type="ECO:0000313" key="1">
    <source>
        <dbReference type="EMBL" id="NYI68140.1"/>
    </source>
</evidence>
<dbReference type="AlphaFoldDB" id="A0A7Z0D3G2"/>
<gene>
    <name evidence="1" type="ORF">BJY26_002446</name>
</gene>
<reference evidence="1 2" key="1">
    <citation type="submission" date="2020-07" db="EMBL/GenBank/DDBJ databases">
        <title>Sequencing the genomes of 1000 actinobacteria strains.</title>
        <authorList>
            <person name="Klenk H.-P."/>
        </authorList>
    </citation>
    <scope>NUCLEOTIDE SEQUENCE [LARGE SCALE GENOMIC DNA]</scope>
    <source>
        <strain evidence="1 2">DSM 26341</strain>
    </source>
</reference>
<proteinExistence type="predicted"/>
<dbReference type="EMBL" id="JACBZP010000001">
    <property type="protein sequence ID" value="NYI68140.1"/>
    <property type="molecule type" value="Genomic_DNA"/>
</dbReference>
<evidence type="ECO:0008006" key="3">
    <source>
        <dbReference type="Google" id="ProtNLM"/>
    </source>
</evidence>
<organism evidence="1 2">
    <name type="scientific">Spelaeicoccus albus</name>
    <dbReference type="NCBI Taxonomy" id="1280376"/>
    <lineage>
        <taxon>Bacteria</taxon>
        <taxon>Bacillati</taxon>
        <taxon>Actinomycetota</taxon>
        <taxon>Actinomycetes</taxon>
        <taxon>Micrococcales</taxon>
        <taxon>Brevibacteriaceae</taxon>
        <taxon>Spelaeicoccus</taxon>
    </lineage>
</organism>
<dbReference type="RefSeq" id="WP_179428524.1">
    <property type="nucleotide sequence ID" value="NZ_JACBZP010000001.1"/>
</dbReference>
<name>A0A7Z0D3G2_9MICO</name>